<dbReference type="Pfam" id="PF00076">
    <property type="entry name" value="RRM_1"/>
    <property type="match status" value="1"/>
</dbReference>
<dbReference type="InterPro" id="IPR051847">
    <property type="entry name" value="RNA_proc/Spliceosome_comp"/>
</dbReference>
<dbReference type="PANTHER" id="PTHR45880">
    <property type="entry name" value="RNA-BINDING MOTIF PROTEIN, X-LINKED 2"/>
    <property type="match status" value="1"/>
</dbReference>
<gene>
    <name evidence="5" type="ORF">BWQ96_01143</name>
</gene>
<dbReference type="PANTHER" id="PTHR45880:SF1">
    <property type="entry name" value="RNA-BINDING MOTIF PROTEIN, X-LINKED 2"/>
    <property type="match status" value="1"/>
</dbReference>
<proteinExistence type="predicted"/>
<dbReference type="InterPro" id="IPR045844">
    <property type="entry name" value="RRM_Ist3-like"/>
</dbReference>
<dbReference type="Gene3D" id="3.30.70.330">
    <property type="match status" value="1"/>
</dbReference>
<name>A0A2V3J3N6_9FLOR</name>
<dbReference type="EMBL" id="NBIV01000009">
    <property type="protein sequence ID" value="PXF49005.1"/>
    <property type="molecule type" value="Genomic_DNA"/>
</dbReference>
<evidence type="ECO:0000256" key="3">
    <source>
        <dbReference type="SAM" id="MobiDB-lite"/>
    </source>
</evidence>
<keyword evidence="6" id="KW-1185">Reference proteome</keyword>
<evidence type="ECO:0000256" key="2">
    <source>
        <dbReference type="PROSITE-ProRule" id="PRU00176"/>
    </source>
</evidence>
<dbReference type="GO" id="GO:0003723">
    <property type="term" value="F:RNA binding"/>
    <property type="evidence" value="ECO:0007669"/>
    <property type="project" value="UniProtKB-UniRule"/>
</dbReference>
<dbReference type="PROSITE" id="PS50102">
    <property type="entry name" value="RRM"/>
    <property type="match status" value="1"/>
</dbReference>
<feature type="region of interest" description="Disordered" evidence="3">
    <location>
        <begin position="170"/>
        <end position="262"/>
    </location>
</feature>
<dbReference type="GO" id="GO:0071013">
    <property type="term" value="C:catalytic step 2 spliceosome"/>
    <property type="evidence" value="ECO:0007669"/>
    <property type="project" value="TreeGrafter"/>
</dbReference>
<dbReference type="SMART" id="SM00360">
    <property type="entry name" value="RRM"/>
    <property type="match status" value="1"/>
</dbReference>
<protein>
    <submittedName>
        <fullName evidence="5">RNA-binding motif protein, X-linked 2</fullName>
    </submittedName>
</protein>
<dbReference type="InterPro" id="IPR035979">
    <property type="entry name" value="RBD_domain_sf"/>
</dbReference>
<evidence type="ECO:0000256" key="1">
    <source>
        <dbReference type="ARBA" id="ARBA00022884"/>
    </source>
</evidence>
<dbReference type="AlphaFoldDB" id="A0A2V3J3N6"/>
<dbReference type="GO" id="GO:0071011">
    <property type="term" value="C:precatalytic spliceosome"/>
    <property type="evidence" value="ECO:0007669"/>
    <property type="project" value="TreeGrafter"/>
</dbReference>
<dbReference type="GO" id="GO:0000398">
    <property type="term" value="P:mRNA splicing, via spliceosome"/>
    <property type="evidence" value="ECO:0007669"/>
    <property type="project" value="InterPro"/>
</dbReference>
<keyword evidence="1 2" id="KW-0694">RNA-binding</keyword>
<dbReference type="STRING" id="448386.A0A2V3J3N6"/>
<sequence>MNKVTAINNLNQTELEQGIAGTTASWHHKYLSSDAIYIGGLSPSITENKLLAILEQYGTVRHINLVRDAVTSESKGYAFVRYADPRSCVLAVDNFTGVEIEGRNLRVDHVENYRMPEDGGMDTTPDGFLESHQQDLDVEHTIAPSPVENAAERRRQAAVMERLEALRKRRRLEASTQDERRDAQHRPSDLHEREHRAEGSMKSSERNLVPDDSRKPNESDKHARRAEKEKRRQEKEKRRQERAKIREQRAQRRAQRNQGSHG</sequence>
<comment type="caution">
    <text evidence="5">The sequence shown here is derived from an EMBL/GenBank/DDBJ whole genome shotgun (WGS) entry which is preliminary data.</text>
</comment>
<feature type="domain" description="RRM" evidence="4">
    <location>
        <begin position="34"/>
        <end position="112"/>
    </location>
</feature>
<evidence type="ECO:0000313" key="5">
    <source>
        <dbReference type="EMBL" id="PXF49005.1"/>
    </source>
</evidence>
<evidence type="ECO:0000313" key="6">
    <source>
        <dbReference type="Proteomes" id="UP000247409"/>
    </source>
</evidence>
<accession>A0A2V3J3N6</accession>
<feature type="compositionally biased region" description="Basic and acidic residues" evidence="3">
    <location>
        <begin position="177"/>
        <end position="250"/>
    </location>
</feature>
<dbReference type="InterPro" id="IPR012677">
    <property type="entry name" value="Nucleotide-bd_a/b_plait_sf"/>
</dbReference>
<organism evidence="5 6">
    <name type="scientific">Gracilariopsis chorda</name>
    <dbReference type="NCBI Taxonomy" id="448386"/>
    <lineage>
        <taxon>Eukaryota</taxon>
        <taxon>Rhodophyta</taxon>
        <taxon>Florideophyceae</taxon>
        <taxon>Rhodymeniophycidae</taxon>
        <taxon>Gracilariales</taxon>
        <taxon>Gracilariaceae</taxon>
        <taxon>Gracilariopsis</taxon>
    </lineage>
</organism>
<dbReference type="InterPro" id="IPR000504">
    <property type="entry name" value="RRM_dom"/>
</dbReference>
<evidence type="ECO:0000259" key="4">
    <source>
        <dbReference type="PROSITE" id="PS50102"/>
    </source>
</evidence>
<dbReference type="GO" id="GO:0005686">
    <property type="term" value="C:U2 snRNP"/>
    <property type="evidence" value="ECO:0007669"/>
    <property type="project" value="TreeGrafter"/>
</dbReference>
<dbReference type="OrthoDB" id="2573941at2759"/>
<reference evidence="5 6" key="1">
    <citation type="journal article" date="2018" name="Mol. Biol. Evol.">
        <title>Analysis of the draft genome of the red seaweed Gracilariopsis chorda provides insights into genome size evolution in Rhodophyta.</title>
        <authorList>
            <person name="Lee J."/>
            <person name="Yang E.C."/>
            <person name="Graf L."/>
            <person name="Yang J.H."/>
            <person name="Qiu H."/>
            <person name="Zel Zion U."/>
            <person name="Chan C.X."/>
            <person name="Stephens T.G."/>
            <person name="Weber A.P.M."/>
            <person name="Boo G.H."/>
            <person name="Boo S.M."/>
            <person name="Kim K.M."/>
            <person name="Shin Y."/>
            <person name="Jung M."/>
            <person name="Lee S.J."/>
            <person name="Yim H.S."/>
            <person name="Lee J.H."/>
            <person name="Bhattacharya D."/>
            <person name="Yoon H.S."/>
        </authorList>
    </citation>
    <scope>NUCLEOTIDE SEQUENCE [LARGE SCALE GENOMIC DNA]</scope>
    <source>
        <strain evidence="5 6">SKKU-2015</strain>
        <tissue evidence="5">Whole body</tissue>
    </source>
</reference>
<dbReference type="Proteomes" id="UP000247409">
    <property type="component" value="Unassembled WGS sequence"/>
</dbReference>
<dbReference type="CDD" id="cd12411">
    <property type="entry name" value="RRM_ist3_like"/>
    <property type="match status" value="1"/>
</dbReference>
<dbReference type="SUPFAM" id="SSF54928">
    <property type="entry name" value="RNA-binding domain, RBD"/>
    <property type="match status" value="1"/>
</dbReference>